<keyword evidence="2" id="KW-1185">Reference proteome</keyword>
<gene>
    <name evidence="1" type="ORF">PPROV_000614000</name>
</gene>
<dbReference type="AlphaFoldDB" id="A0A830HKJ1"/>
<reference evidence="1" key="1">
    <citation type="submission" date="2020-10" db="EMBL/GenBank/DDBJ databases">
        <title>Unveiling of a novel bifunctional photoreceptor, Dualchrome1, isolated from a cosmopolitan green alga.</title>
        <authorList>
            <person name="Suzuki S."/>
            <person name="Kawachi M."/>
        </authorList>
    </citation>
    <scope>NUCLEOTIDE SEQUENCE</scope>
    <source>
        <strain evidence="1">NIES 2893</strain>
    </source>
</reference>
<comment type="caution">
    <text evidence="1">The sequence shown here is derived from an EMBL/GenBank/DDBJ whole genome shotgun (WGS) entry which is preliminary data.</text>
</comment>
<organism evidence="1 2">
    <name type="scientific">Pycnococcus provasolii</name>
    <dbReference type="NCBI Taxonomy" id="41880"/>
    <lineage>
        <taxon>Eukaryota</taxon>
        <taxon>Viridiplantae</taxon>
        <taxon>Chlorophyta</taxon>
        <taxon>Pseudoscourfieldiophyceae</taxon>
        <taxon>Pseudoscourfieldiales</taxon>
        <taxon>Pycnococcaceae</taxon>
        <taxon>Pycnococcus</taxon>
    </lineage>
</organism>
<dbReference type="Proteomes" id="UP000660262">
    <property type="component" value="Unassembled WGS sequence"/>
</dbReference>
<name>A0A830HKJ1_9CHLO</name>
<evidence type="ECO:0000313" key="1">
    <source>
        <dbReference type="EMBL" id="GHP07398.1"/>
    </source>
</evidence>
<proteinExistence type="predicted"/>
<dbReference type="PANTHER" id="PTHR35076:SF1">
    <property type="entry name" value="TUBULIN EPSILON AND DELTA COMPLEX PROTEIN 1"/>
    <property type="match status" value="1"/>
</dbReference>
<protein>
    <submittedName>
        <fullName evidence="1">Uncharacterized protein</fullName>
    </submittedName>
</protein>
<accession>A0A830HKJ1</accession>
<dbReference type="PANTHER" id="PTHR35076">
    <property type="entry name" value="TUBULIN EPSILON AND DELTA COMPLEX PROTEIN 1"/>
    <property type="match status" value="1"/>
</dbReference>
<dbReference type="EMBL" id="BNJQ01000016">
    <property type="protein sequence ID" value="GHP07398.1"/>
    <property type="molecule type" value="Genomic_DNA"/>
</dbReference>
<dbReference type="InterPro" id="IPR043535">
    <property type="entry name" value="TEDC1"/>
</dbReference>
<sequence length="356" mass="38569">MPATTTKVGQNVRARTRQPPAEQDCVAFVCACLRQLGATTASSRLLQRAHGGDAGSRTEMLRLLHDVLVLQGVGWPRVEPDALDVFWKEHSLKHDDDVRSFVQRELRRQGYARATALRADASVSELVVALGWLVSHGDVVGRAVRAGCARASKGALLPPWPDSALRADATFEALAAAVRARAAAEVGTLSADASVYAAAHHCLQLVSRTQRVISRLGAAEAALAAACIRVKRLQQGRATLSLYELRLCRDSVAAERHIAALRASTQAIQLEMAAPRLRDGFYSWLLRGIRLTSGPSPDVWQGRSRWGGDRGVRTRGKDGSKVVGFEVPILLGEGVGVTRTHRRTRTHARARPSLGR</sequence>
<evidence type="ECO:0000313" key="2">
    <source>
        <dbReference type="Proteomes" id="UP000660262"/>
    </source>
</evidence>